<keyword evidence="1 3" id="KW-0456">Lyase</keyword>
<dbReference type="GO" id="GO:0033982">
    <property type="term" value="F:3-dehydro-L-gulonate-6-phosphate decarboxylase activity"/>
    <property type="evidence" value="ECO:0007669"/>
    <property type="project" value="TreeGrafter"/>
</dbReference>
<dbReference type="PANTHER" id="PTHR35039:SF3">
    <property type="entry name" value="3-KETO-L-GULONATE-6-PHOSPHATE DECARBOXYLASE SGBH-RELATED"/>
    <property type="match status" value="1"/>
</dbReference>
<sequence length="223" mass="24754">MSLKSGLRYTQIAFNGSIRQVRRILPQIRYDPRIIIEAGTPFVKREGMAGVRFIRRMWRGIVVADLKITDGAREEVMFAANAGATAVTVMGSSPIETLDIFCDTCARLNIYSQIDMLGVENPLRTIMKMRIPPDFVVIHKGRDEESNTRNIIRYKDIGKVRSKFETKISVAGGLTLDGVRSAFFNGADVAILNIVSASDPNEGLLESSNFRQLIPMILSEVGS</sequence>
<reference evidence="3 4" key="1">
    <citation type="journal article" date="2020" name="Nature">
        <title>Isolation of an archaeon at the prokaryote-eukaryote interface.</title>
        <authorList>
            <person name="Imachi H."/>
            <person name="Nobu M.K."/>
            <person name="Nakahara N."/>
            <person name="Morono Y."/>
            <person name="Ogawara M."/>
            <person name="Takaki Y."/>
            <person name="Takano Y."/>
            <person name="Uematsu K."/>
            <person name="Ikuta T."/>
            <person name="Ito M."/>
            <person name="Matsui Y."/>
            <person name="Miyazaki M."/>
            <person name="Murata K."/>
            <person name="Saito Y."/>
            <person name="Sakai S."/>
            <person name="Song C."/>
            <person name="Tasumi E."/>
            <person name="Yamanaka Y."/>
            <person name="Yamaguchi T."/>
            <person name="Kamagata Y."/>
            <person name="Tamaki H."/>
            <person name="Takai K."/>
        </authorList>
    </citation>
    <scope>NUCLEOTIDE SEQUENCE [LARGE SCALE GENOMIC DNA]</scope>
    <source>
        <strain evidence="3 4">MK-D1</strain>
    </source>
</reference>
<dbReference type="AlphaFoldDB" id="A0A5B9DE79"/>
<reference evidence="3 4" key="2">
    <citation type="journal article" date="2024" name="Int. J. Syst. Evol. Microbiol.">
        <title>Promethearchaeum syntrophicum gen. nov., sp. nov., an anaerobic, obligately syntrophic archaeon, the first isolate of the lineage 'Asgard' archaea, and proposal of the new archaeal phylum Promethearchaeota phyl. nov. and kingdom Promethearchaeati regn. nov.</title>
        <authorList>
            <person name="Imachi H."/>
            <person name="Nobu M.K."/>
            <person name="Kato S."/>
            <person name="Takaki Y."/>
            <person name="Miyazaki M."/>
            <person name="Miyata M."/>
            <person name="Ogawara M."/>
            <person name="Saito Y."/>
            <person name="Sakai S."/>
            <person name="Tahara Y.O."/>
            <person name="Takano Y."/>
            <person name="Tasumi E."/>
            <person name="Uematsu K."/>
            <person name="Yoshimura T."/>
            <person name="Itoh T."/>
            <person name="Ohkuma M."/>
            <person name="Takai K."/>
        </authorList>
    </citation>
    <scope>NUCLEOTIDE SEQUENCE [LARGE SCALE GENOMIC DNA]</scope>
    <source>
        <strain evidence="3 4">MK-D1</strain>
    </source>
</reference>
<evidence type="ECO:0000313" key="4">
    <source>
        <dbReference type="Proteomes" id="UP000321408"/>
    </source>
</evidence>
<dbReference type="SUPFAM" id="SSF51366">
    <property type="entry name" value="Ribulose-phoshate binding barrel"/>
    <property type="match status" value="1"/>
</dbReference>
<accession>A0A5B9DE79</accession>
<dbReference type="EMBL" id="CP042905">
    <property type="protein sequence ID" value="QEE17402.1"/>
    <property type="molecule type" value="Genomic_DNA"/>
</dbReference>
<protein>
    <submittedName>
        <fullName evidence="3">Orotidine 5'-phosphate decarboxylase / HUMPS family protein</fullName>
        <ecNumber evidence="3">4.1.1.23</ecNumber>
    </submittedName>
</protein>
<dbReference type="GO" id="GO:0006207">
    <property type="term" value="P:'de novo' pyrimidine nucleobase biosynthetic process"/>
    <property type="evidence" value="ECO:0007669"/>
    <property type="project" value="InterPro"/>
</dbReference>
<evidence type="ECO:0000259" key="2">
    <source>
        <dbReference type="SMART" id="SM00934"/>
    </source>
</evidence>
<dbReference type="InterPro" id="IPR011060">
    <property type="entry name" value="RibuloseP-bd_barrel"/>
</dbReference>
<dbReference type="GO" id="GO:0019854">
    <property type="term" value="P:L-ascorbic acid catabolic process"/>
    <property type="evidence" value="ECO:0007669"/>
    <property type="project" value="TreeGrafter"/>
</dbReference>
<dbReference type="PANTHER" id="PTHR35039">
    <property type="entry name" value="3-KETO-L-GULONATE-6-PHOSPHATE DECARBOXYLASE SGBH-RELATED"/>
    <property type="match status" value="1"/>
</dbReference>
<dbReference type="RefSeq" id="WP_147664295.1">
    <property type="nucleotide sequence ID" value="NZ_CP042905.2"/>
</dbReference>
<keyword evidence="4" id="KW-1185">Reference proteome</keyword>
<gene>
    <name evidence="3" type="ORF">DSAG12_03237</name>
</gene>
<evidence type="ECO:0000313" key="3">
    <source>
        <dbReference type="EMBL" id="QEE17402.1"/>
    </source>
</evidence>
<dbReference type="OrthoDB" id="15246at2157"/>
<name>A0A5B9DE79_9ARCH</name>
<dbReference type="EC" id="4.1.1.23" evidence="3"/>
<evidence type="ECO:0000256" key="1">
    <source>
        <dbReference type="ARBA" id="ARBA00023239"/>
    </source>
</evidence>
<organism evidence="3 4">
    <name type="scientific">Promethearchaeum syntrophicum</name>
    <dbReference type="NCBI Taxonomy" id="2594042"/>
    <lineage>
        <taxon>Archaea</taxon>
        <taxon>Promethearchaeati</taxon>
        <taxon>Promethearchaeota</taxon>
        <taxon>Promethearchaeia</taxon>
        <taxon>Promethearchaeales</taxon>
        <taxon>Promethearchaeaceae</taxon>
        <taxon>Promethearchaeum</taxon>
    </lineage>
</organism>
<dbReference type="InterPro" id="IPR013785">
    <property type="entry name" value="Aldolase_TIM"/>
</dbReference>
<dbReference type="SMART" id="SM00934">
    <property type="entry name" value="OMPdecase"/>
    <property type="match status" value="1"/>
</dbReference>
<dbReference type="GeneID" id="41331206"/>
<dbReference type="KEGG" id="psyt:DSAG12_03237"/>
<dbReference type="GO" id="GO:0004590">
    <property type="term" value="F:orotidine-5'-phosphate decarboxylase activity"/>
    <property type="evidence" value="ECO:0007669"/>
    <property type="project" value="InterPro"/>
</dbReference>
<dbReference type="Gene3D" id="3.20.20.70">
    <property type="entry name" value="Aldolase class I"/>
    <property type="match status" value="1"/>
</dbReference>
<proteinExistence type="predicted"/>
<dbReference type="Proteomes" id="UP000321408">
    <property type="component" value="Chromosome"/>
</dbReference>
<dbReference type="Pfam" id="PF00215">
    <property type="entry name" value="OMPdecase"/>
    <property type="match status" value="1"/>
</dbReference>
<dbReference type="InterPro" id="IPR001754">
    <property type="entry name" value="OMPdeCOase_dom"/>
</dbReference>
<feature type="domain" description="Orotidine 5'-phosphate decarboxylase" evidence="2">
    <location>
        <begin position="9"/>
        <end position="207"/>
    </location>
</feature>